<sequence length="346" mass="40919">MMTFKLTTKNRLIHVSAWTICILYFAVSYFLLWWDLSPKAVAPYEPIVGSLSITICCYLIYTTLQFYLPRKNQYVKIILICLVLTVMSIGLSIFFLNQFFDDFSLSRFYQVLPYRFIINFLLLLCVTIINVFWNIQEEYEENKKRKEESERILRDAELYNLRQQLQPHFLFNSLNSIIALIGIKPDEARNMTFQLSDFLRGTMRKDDKQLIPLTDEIAHLRLYLDIEKVRFGHRLTTKFHLQKETDHAKVPSMIIQPLLENAIKFGLYNMIGEVEITIDIRIENYMLYIKITNPFDSDQFEGRKGTGFGLSSIQRRLFLLYSRTDLLETSIQDHIFTSTLKIPQYD</sequence>
<dbReference type="Pfam" id="PF06580">
    <property type="entry name" value="His_kinase"/>
    <property type="match status" value="1"/>
</dbReference>
<evidence type="ECO:0000313" key="4">
    <source>
        <dbReference type="Proteomes" id="UP000238642"/>
    </source>
</evidence>
<dbReference type="Gene3D" id="3.30.565.10">
    <property type="entry name" value="Histidine kinase-like ATPase, C-terminal domain"/>
    <property type="match status" value="1"/>
</dbReference>
<keyword evidence="1" id="KW-0472">Membrane</keyword>
<feature type="transmembrane region" description="Helical" evidence="1">
    <location>
        <begin position="116"/>
        <end position="135"/>
    </location>
</feature>
<name>A0A2S9JVF8_9SPHI</name>
<dbReference type="AlphaFoldDB" id="A0A2S9JVF8"/>
<dbReference type="PANTHER" id="PTHR34220">
    <property type="entry name" value="SENSOR HISTIDINE KINASE YPDA"/>
    <property type="match status" value="1"/>
</dbReference>
<dbReference type="PANTHER" id="PTHR34220:SF7">
    <property type="entry name" value="SENSOR HISTIDINE KINASE YPDA"/>
    <property type="match status" value="1"/>
</dbReference>
<dbReference type="EMBL" id="PVBS01000001">
    <property type="protein sequence ID" value="PRD57256.1"/>
    <property type="molecule type" value="Genomic_DNA"/>
</dbReference>
<reference evidence="3 4" key="1">
    <citation type="submission" date="2018-02" db="EMBL/GenBank/DDBJ databases">
        <title>The draft genome of Sphingobacterium gobiense H7.</title>
        <authorList>
            <person name="Li L."/>
            <person name="Liu L."/>
            <person name="Zhang X."/>
            <person name="Wang T."/>
            <person name="Liang L."/>
        </authorList>
    </citation>
    <scope>NUCLEOTIDE SEQUENCE [LARGE SCALE GENOMIC DNA]</scope>
    <source>
        <strain evidence="3 4">ACCC 05757</strain>
    </source>
</reference>
<dbReference type="InterPro" id="IPR010559">
    <property type="entry name" value="Sig_transdc_His_kin_internal"/>
</dbReference>
<dbReference type="OrthoDB" id="9792992at2"/>
<feature type="transmembrane region" description="Helical" evidence="1">
    <location>
        <begin position="74"/>
        <end position="96"/>
    </location>
</feature>
<keyword evidence="1" id="KW-0812">Transmembrane</keyword>
<dbReference type="InterPro" id="IPR036890">
    <property type="entry name" value="HATPase_C_sf"/>
</dbReference>
<gene>
    <name evidence="3" type="ORF">C5749_08675</name>
</gene>
<dbReference type="InterPro" id="IPR050640">
    <property type="entry name" value="Bact_2-comp_sensor_kinase"/>
</dbReference>
<proteinExistence type="predicted"/>
<keyword evidence="4" id="KW-1185">Reference proteome</keyword>
<organism evidence="3 4">
    <name type="scientific">Sphingobacterium gobiense</name>
    <dbReference type="NCBI Taxonomy" id="1382456"/>
    <lineage>
        <taxon>Bacteria</taxon>
        <taxon>Pseudomonadati</taxon>
        <taxon>Bacteroidota</taxon>
        <taxon>Sphingobacteriia</taxon>
        <taxon>Sphingobacteriales</taxon>
        <taxon>Sphingobacteriaceae</taxon>
        <taxon>Sphingobacterium</taxon>
    </lineage>
</organism>
<comment type="caution">
    <text evidence="3">The sequence shown here is derived from an EMBL/GenBank/DDBJ whole genome shotgun (WGS) entry which is preliminary data.</text>
</comment>
<evidence type="ECO:0000313" key="3">
    <source>
        <dbReference type="EMBL" id="PRD57256.1"/>
    </source>
</evidence>
<keyword evidence="1" id="KW-1133">Transmembrane helix</keyword>
<dbReference type="GO" id="GO:0000155">
    <property type="term" value="F:phosphorelay sensor kinase activity"/>
    <property type="evidence" value="ECO:0007669"/>
    <property type="project" value="InterPro"/>
</dbReference>
<feature type="transmembrane region" description="Helical" evidence="1">
    <location>
        <begin position="12"/>
        <end position="34"/>
    </location>
</feature>
<protein>
    <submittedName>
        <fullName evidence="3">ATPase</fullName>
    </submittedName>
</protein>
<evidence type="ECO:0000256" key="1">
    <source>
        <dbReference type="SAM" id="Phobius"/>
    </source>
</evidence>
<accession>A0A2S9JVF8</accession>
<dbReference type="SUPFAM" id="SSF55874">
    <property type="entry name" value="ATPase domain of HSP90 chaperone/DNA topoisomerase II/histidine kinase"/>
    <property type="match status" value="1"/>
</dbReference>
<evidence type="ECO:0000259" key="2">
    <source>
        <dbReference type="Pfam" id="PF06580"/>
    </source>
</evidence>
<feature type="domain" description="Signal transduction histidine kinase internal region" evidence="2">
    <location>
        <begin position="156"/>
        <end position="235"/>
    </location>
</feature>
<dbReference type="Proteomes" id="UP000238642">
    <property type="component" value="Unassembled WGS sequence"/>
</dbReference>
<dbReference type="GO" id="GO:0016020">
    <property type="term" value="C:membrane"/>
    <property type="evidence" value="ECO:0007669"/>
    <property type="project" value="InterPro"/>
</dbReference>
<feature type="transmembrane region" description="Helical" evidence="1">
    <location>
        <begin position="46"/>
        <end position="67"/>
    </location>
</feature>